<reference evidence="1 2" key="1">
    <citation type="submission" date="2014-11" db="EMBL/GenBank/DDBJ databases">
        <title>Complete genome sequence and analysis of Lactobacillus hokkaidonensis LOOC260T.</title>
        <authorList>
            <person name="Tanizawa Y."/>
            <person name="Tohno M."/>
            <person name="Kaminuma E."/>
            <person name="Nakamura Y."/>
            <person name="Arita M."/>
        </authorList>
    </citation>
    <scope>NUCLEOTIDE SEQUENCE [LARGE SCALE GENOMIC DNA]</scope>
    <source>
        <strain evidence="1 2">LOOC260</strain>
    </source>
</reference>
<dbReference type="RefSeq" id="WP_041093378.1">
    <property type="nucleotide sequence ID" value="NZ_AP014680.1"/>
</dbReference>
<sequence length="179" mass="21165">MFDFTKLLHASIQLDQQITQDKRITWTSEESLRNAYVSLDVELAEVANTSEWFKVWKMGRGKSDPGKTARETLLTEYVDALDFILLISAKQQWTHLIVLDQDEIEKISSKPKADLNKEYLSLKKMFFGSYFDHRQEDFRHAWHLFLKMGLVEFGFTEDEIMTEYENKSKVNHQRQDNGY</sequence>
<dbReference type="InterPro" id="IPR016947">
    <property type="entry name" value="UCP030140"/>
</dbReference>
<dbReference type="Pfam" id="PF08761">
    <property type="entry name" value="dUTPase_2"/>
    <property type="match status" value="1"/>
</dbReference>
<gene>
    <name evidence="1" type="ORF">LOOC260_109420</name>
</gene>
<dbReference type="AlphaFoldDB" id="A0A0A1GT48"/>
<accession>A0A0A1GT48</accession>
<dbReference type="InterPro" id="IPR014871">
    <property type="entry name" value="dUTPase/dCTP_pyrophosphatase"/>
</dbReference>
<organism evidence="1 2">
    <name type="scientific">Paucilactobacillus hokkaidonensis JCM 18461</name>
    <dbReference type="NCBI Taxonomy" id="1291742"/>
    <lineage>
        <taxon>Bacteria</taxon>
        <taxon>Bacillati</taxon>
        <taxon>Bacillota</taxon>
        <taxon>Bacilli</taxon>
        <taxon>Lactobacillales</taxon>
        <taxon>Lactobacillaceae</taxon>
        <taxon>Paucilactobacillus</taxon>
    </lineage>
</organism>
<dbReference type="Gene3D" id="1.10.4010.10">
    <property type="entry name" value="Type II deoxyuridine triphosphatase"/>
    <property type="match status" value="1"/>
</dbReference>
<dbReference type="STRING" id="1291742.LOOC260_109420"/>
<keyword evidence="1" id="KW-0378">Hydrolase</keyword>
<dbReference type="HOGENOM" id="CLU_105318_0_0_9"/>
<dbReference type="Proteomes" id="UP000031620">
    <property type="component" value="Chromosome"/>
</dbReference>
<dbReference type="KEGG" id="lho:LOOC260_109420"/>
<proteinExistence type="predicted"/>
<evidence type="ECO:0000313" key="1">
    <source>
        <dbReference type="EMBL" id="BAP85482.1"/>
    </source>
</evidence>
<dbReference type="CDD" id="cd11527">
    <property type="entry name" value="NTP-PPase_dUTPase"/>
    <property type="match status" value="1"/>
</dbReference>
<dbReference type="SUPFAM" id="SSF101386">
    <property type="entry name" value="all-alpha NTP pyrophosphatases"/>
    <property type="match status" value="1"/>
</dbReference>
<evidence type="ECO:0000313" key="2">
    <source>
        <dbReference type="Proteomes" id="UP000031620"/>
    </source>
</evidence>
<dbReference type="EMBL" id="AP014680">
    <property type="protein sequence ID" value="BAP85482.1"/>
    <property type="molecule type" value="Genomic_DNA"/>
</dbReference>
<protein>
    <submittedName>
        <fullName evidence="1">2-deoxyuridine 5-triphosphate nucleotidohydrolase</fullName>
    </submittedName>
</protein>
<name>A0A0A1GT48_9LACO</name>
<dbReference type="PIRSF" id="PIRSF030140">
    <property type="entry name" value="UCP030140"/>
    <property type="match status" value="1"/>
</dbReference>
<dbReference type="GO" id="GO:0016787">
    <property type="term" value="F:hydrolase activity"/>
    <property type="evidence" value="ECO:0007669"/>
    <property type="project" value="UniProtKB-KW"/>
</dbReference>